<evidence type="ECO:0000256" key="5">
    <source>
        <dbReference type="ARBA" id="ARBA00022679"/>
    </source>
</evidence>
<feature type="compositionally biased region" description="Basic residues" evidence="11">
    <location>
        <begin position="68"/>
        <end position="85"/>
    </location>
</feature>
<feature type="binding site" evidence="10">
    <location>
        <position position="329"/>
    </location>
    <ligand>
        <name>S-adenosyl-L-methionine</name>
        <dbReference type="ChEBI" id="CHEBI:59789"/>
    </ligand>
</feature>
<dbReference type="InterPro" id="IPR001678">
    <property type="entry name" value="MeTrfase_RsmB-F_NOP2_dom"/>
</dbReference>
<dbReference type="PANTHER" id="PTHR22808">
    <property type="entry name" value="NCL1 YEAST -RELATED NOL1/NOP2/FMU SUN DOMAIN-CONTAINING"/>
    <property type="match status" value="1"/>
</dbReference>
<dbReference type="InterPro" id="IPR023267">
    <property type="entry name" value="RCMT"/>
</dbReference>
<evidence type="ECO:0000313" key="13">
    <source>
        <dbReference type="EMBL" id="KAA8492745.1"/>
    </source>
</evidence>
<evidence type="ECO:0000256" key="9">
    <source>
        <dbReference type="ARBA" id="ARBA00023242"/>
    </source>
</evidence>
<dbReference type="PRINTS" id="PR02011">
    <property type="entry name" value="RCMTNCL1"/>
</dbReference>
<dbReference type="PROSITE" id="PS51686">
    <property type="entry name" value="SAM_MT_RSMB_NOP"/>
    <property type="match status" value="1"/>
</dbReference>
<feature type="compositionally biased region" description="Polar residues" evidence="11">
    <location>
        <begin position="806"/>
        <end position="818"/>
    </location>
</feature>
<gene>
    <name evidence="13" type="ORF">FVE85_9017</name>
</gene>
<comment type="subcellular location">
    <subcellularLocation>
        <location evidence="1">Nucleus</location>
    </subcellularLocation>
</comment>
<evidence type="ECO:0000256" key="2">
    <source>
        <dbReference type="ARBA" id="ARBA00007494"/>
    </source>
</evidence>
<evidence type="ECO:0000256" key="10">
    <source>
        <dbReference type="PROSITE-ProRule" id="PRU01023"/>
    </source>
</evidence>
<dbReference type="AlphaFoldDB" id="A0A5J4YNG3"/>
<dbReference type="GO" id="GO:0005634">
    <property type="term" value="C:nucleus"/>
    <property type="evidence" value="ECO:0007669"/>
    <property type="project" value="UniProtKB-SubCell"/>
</dbReference>
<name>A0A5J4YNG3_PORPP</name>
<dbReference type="PRINTS" id="PR02008">
    <property type="entry name" value="RCMTFAMILY"/>
</dbReference>
<keyword evidence="6 10" id="KW-0949">S-adenosyl-L-methionine</keyword>
<dbReference type="OMA" id="QIEAGHR"/>
<feature type="region of interest" description="Disordered" evidence="11">
    <location>
        <begin position="782"/>
        <end position="818"/>
    </location>
</feature>
<dbReference type="GO" id="GO:0000049">
    <property type="term" value="F:tRNA binding"/>
    <property type="evidence" value="ECO:0007669"/>
    <property type="project" value="UniProtKB-KW"/>
</dbReference>
<dbReference type="InterPro" id="IPR018314">
    <property type="entry name" value="RsmB/NOL1/NOP2-like_CS"/>
</dbReference>
<dbReference type="CDD" id="cd02440">
    <property type="entry name" value="AdoMet_MTases"/>
    <property type="match status" value="1"/>
</dbReference>
<dbReference type="EMBL" id="VRMN01000008">
    <property type="protein sequence ID" value="KAA8492745.1"/>
    <property type="molecule type" value="Genomic_DNA"/>
</dbReference>
<feature type="binding site" evidence="10">
    <location>
        <position position="346"/>
    </location>
    <ligand>
        <name>S-adenosyl-L-methionine</name>
        <dbReference type="ChEBI" id="CHEBI:59789"/>
    </ligand>
</feature>
<feature type="active site" description="Nucleophile" evidence="10">
    <location>
        <position position="399"/>
    </location>
</feature>
<keyword evidence="4 10" id="KW-0489">Methyltransferase</keyword>
<dbReference type="Proteomes" id="UP000324585">
    <property type="component" value="Unassembled WGS sequence"/>
</dbReference>
<feature type="region of interest" description="Disordered" evidence="11">
    <location>
        <begin position="534"/>
        <end position="564"/>
    </location>
</feature>
<feature type="region of interest" description="Disordered" evidence="11">
    <location>
        <begin position="63"/>
        <end position="85"/>
    </location>
</feature>
<dbReference type="Pfam" id="PF01189">
    <property type="entry name" value="Methyltr_RsmB-F"/>
    <property type="match status" value="1"/>
</dbReference>
<dbReference type="GO" id="GO:0030488">
    <property type="term" value="P:tRNA methylation"/>
    <property type="evidence" value="ECO:0007669"/>
    <property type="project" value="UniProtKB-ARBA"/>
</dbReference>
<dbReference type="InterPro" id="IPR023270">
    <property type="entry name" value="RCMT_NCL1"/>
</dbReference>
<evidence type="ECO:0000256" key="6">
    <source>
        <dbReference type="ARBA" id="ARBA00022691"/>
    </source>
</evidence>
<keyword evidence="3" id="KW-0820">tRNA-binding</keyword>
<keyword evidence="14" id="KW-1185">Reference proteome</keyword>
<evidence type="ECO:0000256" key="8">
    <source>
        <dbReference type="ARBA" id="ARBA00022884"/>
    </source>
</evidence>
<feature type="compositionally biased region" description="Basic and acidic residues" evidence="11">
    <location>
        <begin position="535"/>
        <end position="554"/>
    </location>
</feature>
<reference evidence="14" key="1">
    <citation type="journal article" date="2019" name="Nat. Commun.">
        <title>Expansion of phycobilisome linker gene families in mesophilic red algae.</title>
        <authorList>
            <person name="Lee J."/>
            <person name="Kim D."/>
            <person name="Bhattacharya D."/>
            <person name="Yoon H.S."/>
        </authorList>
    </citation>
    <scope>NUCLEOTIDE SEQUENCE [LARGE SCALE GENOMIC DNA]</scope>
    <source>
        <strain evidence="14">CCMP 1328</strain>
    </source>
</reference>
<feature type="compositionally biased region" description="Basic and acidic residues" evidence="11">
    <location>
        <begin position="790"/>
        <end position="805"/>
    </location>
</feature>
<keyword evidence="8 10" id="KW-0694">RNA-binding</keyword>
<feature type="binding site" evidence="10">
    <location>
        <position position="302"/>
    </location>
    <ligand>
        <name>S-adenosyl-L-methionine</name>
        <dbReference type="ChEBI" id="CHEBI:59789"/>
    </ligand>
</feature>
<accession>A0A5J4YNG3</accession>
<organism evidence="13 14">
    <name type="scientific">Porphyridium purpureum</name>
    <name type="common">Red alga</name>
    <name type="synonym">Porphyridium cruentum</name>
    <dbReference type="NCBI Taxonomy" id="35688"/>
    <lineage>
        <taxon>Eukaryota</taxon>
        <taxon>Rhodophyta</taxon>
        <taxon>Bangiophyceae</taxon>
        <taxon>Porphyridiales</taxon>
        <taxon>Porphyridiaceae</taxon>
        <taxon>Porphyridium</taxon>
    </lineage>
</organism>
<evidence type="ECO:0000256" key="7">
    <source>
        <dbReference type="ARBA" id="ARBA00022694"/>
    </source>
</evidence>
<comment type="caution">
    <text evidence="13">The sequence shown here is derived from an EMBL/GenBank/DDBJ whole genome shotgun (WGS) entry which is preliminary data.</text>
</comment>
<evidence type="ECO:0000313" key="14">
    <source>
        <dbReference type="Proteomes" id="UP000324585"/>
    </source>
</evidence>
<comment type="similarity">
    <text evidence="2 10">Belongs to the class I-like SAM-binding methyltransferase superfamily. RsmB/NOP family.</text>
</comment>
<proteinExistence type="inferred from homology"/>
<dbReference type="Gene3D" id="3.40.50.150">
    <property type="entry name" value="Vaccinia Virus protein VP39"/>
    <property type="match status" value="1"/>
</dbReference>
<dbReference type="PROSITE" id="PS01153">
    <property type="entry name" value="NOL1_NOP2_SUN"/>
    <property type="match status" value="1"/>
</dbReference>
<keyword evidence="7" id="KW-0819">tRNA processing</keyword>
<evidence type="ECO:0000256" key="1">
    <source>
        <dbReference type="ARBA" id="ARBA00004123"/>
    </source>
</evidence>
<dbReference type="GO" id="GO:0016428">
    <property type="term" value="F:tRNA (cytidine-5-)-methyltransferase activity"/>
    <property type="evidence" value="ECO:0007669"/>
    <property type="project" value="InterPro"/>
</dbReference>
<evidence type="ECO:0000259" key="12">
    <source>
        <dbReference type="PROSITE" id="PS51686"/>
    </source>
</evidence>
<feature type="binding site" evidence="10">
    <location>
        <begin position="268"/>
        <end position="274"/>
    </location>
    <ligand>
        <name>S-adenosyl-L-methionine</name>
        <dbReference type="ChEBI" id="CHEBI:59789"/>
    </ligand>
</feature>
<dbReference type="OrthoDB" id="6093671at2759"/>
<evidence type="ECO:0000256" key="4">
    <source>
        <dbReference type="ARBA" id="ARBA00022603"/>
    </source>
</evidence>
<feature type="region of interest" description="Disordered" evidence="11">
    <location>
        <begin position="165"/>
        <end position="192"/>
    </location>
</feature>
<dbReference type="InterPro" id="IPR029063">
    <property type="entry name" value="SAM-dependent_MTases_sf"/>
</dbReference>
<keyword evidence="5 10" id="KW-0808">Transferase</keyword>
<evidence type="ECO:0000256" key="3">
    <source>
        <dbReference type="ARBA" id="ARBA00022555"/>
    </source>
</evidence>
<dbReference type="SUPFAM" id="SSF53335">
    <property type="entry name" value="S-adenosyl-L-methionine-dependent methyltransferases"/>
    <property type="match status" value="1"/>
</dbReference>
<dbReference type="InterPro" id="IPR049560">
    <property type="entry name" value="MeTrfase_RsmB-F_NOP2_cat"/>
</dbReference>
<sequence>MPPLHKLLYKFWTQKKRKKEEETFAAVARKRDGGGHGHAGKAGLDCRHRRMKGLSFKIARRTADQMGKKRRHTAGGGGRHTKVRRASAQATEYLIEKHSKLLESYYTRQGICRDAHDFESLMQCLRVPLPSALRIMQSSALSQYLRDYLANCASGELKLVEKVPADAAEDNAPPKSLEEGDQNETREQEEQDIAQFKLPEPIRWFPDNLAWSLSIPRTILRKHESLKAFNTFIKHQAECGIIARQEAVSMIPPMFLQIEAGHRVLDLCAAPGSKTSQIVDKFEMLRRQNPAQMHSALIVANDANVKRAFLVVHTMKRFGCPNLVVTNHDGQTFPGAPGTFDRVLADVPCSGDGTIRKQPDIWRSFHPRNGRDLHPVQVQIAKRGIELLKPGGIMVYSTCSMNPIENEAVVSELLRSCPVDLEDARDRLPELVTRPGLTHWFVDTGSVTQDGTIGFHEPAPDHTALSALLAQQTEAVNGSEFKPKLSASMFPPRTTPEEAHIVSSLPLCVRLIPHDNDTGAFFVAVLRKRYVRGTSDGKDDARTTEARTCDDRGSVGKSGDGTAAPEDVKTVKAMSFKSKGFSLTQVQDPLAGLSDERDGAIIDGLASTFGIDRNIIRSHFMSRARTMAEHALTTRGAGLYLIVHAGTRILERGASSSKETGADAIGDPAFLGATWRLTYEGVHVLLPYMTKRVIRVSREGFVKLLAHRVQSSSTLGSTVIEPADIEGDSFKASVDALGMGSFVCVHEHHCVTLWQGRGTLTLMMTEDDLDSLRKVYGVEPMPFRLTTRPDPQEKAEADEGNKVDNLDTSECPQEEQSQ</sequence>
<keyword evidence="9" id="KW-0539">Nucleus</keyword>
<feature type="domain" description="SAM-dependent MTase RsmB/NOP-type" evidence="12">
    <location>
        <begin position="169"/>
        <end position="529"/>
    </location>
</feature>
<protein>
    <submittedName>
        <fullName evidence="13">tRNA (Cytosine(34)-C(5))-methyltransferase</fullName>
    </submittedName>
</protein>
<evidence type="ECO:0000256" key="11">
    <source>
        <dbReference type="SAM" id="MobiDB-lite"/>
    </source>
</evidence>